<accession>A0A366DXU2</accession>
<gene>
    <name evidence="1" type="ORF">DFR47_104293</name>
</gene>
<dbReference type="Proteomes" id="UP000252893">
    <property type="component" value="Unassembled WGS sequence"/>
</dbReference>
<sequence length="66" mass="7568">MRIRYDMKKLPNGQWCVYDIFTGTVARHNGSKVIGLNITETDQMVDLLNEQDAETCPALKPEPTYH</sequence>
<dbReference type="EMBL" id="QNRH01000004">
    <property type="protein sequence ID" value="RBO94931.1"/>
    <property type="molecule type" value="Genomic_DNA"/>
</dbReference>
<comment type="caution">
    <text evidence="1">The sequence shown here is derived from an EMBL/GenBank/DDBJ whole genome shotgun (WGS) entry which is preliminary data.</text>
</comment>
<reference evidence="1 2" key="1">
    <citation type="submission" date="2018-06" db="EMBL/GenBank/DDBJ databases">
        <title>Genomic Encyclopedia of Type Strains, Phase IV (KMG-IV): sequencing the most valuable type-strain genomes for metagenomic binning, comparative biology and taxonomic classification.</title>
        <authorList>
            <person name="Goeker M."/>
        </authorList>
    </citation>
    <scope>NUCLEOTIDE SEQUENCE [LARGE SCALE GENOMIC DNA]</scope>
    <source>
        <strain evidence="1 2">DSM 25619</strain>
    </source>
</reference>
<evidence type="ECO:0000313" key="1">
    <source>
        <dbReference type="EMBL" id="RBO94931.1"/>
    </source>
</evidence>
<organism evidence="1 2">
    <name type="scientific">Pseudochrobactrum asaccharolyticum</name>
    <dbReference type="NCBI Taxonomy" id="354351"/>
    <lineage>
        <taxon>Bacteria</taxon>
        <taxon>Pseudomonadati</taxon>
        <taxon>Pseudomonadota</taxon>
        <taxon>Alphaproteobacteria</taxon>
        <taxon>Hyphomicrobiales</taxon>
        <taxon>Brucellaceae</taxon>
        <taxon>Pseudochrobactrum</taxon>
    </lineage>
</organism>
<proteinExistence type="predicted"/>
<name>A0A366DXU2_9HYPH</name>
<protein>
    <submittedName>
        <fullName evidence="1">Uncharacterized protein</fullName>
    </submittedName>
</protein>
<keyword evidence="2" id="KW-1185">Reference proteome</keyword>
<evidence type="ECO:0000313" key="2">
    <source>
        <dbReference type="Proteomes" id="UP000252893"/>
    </source>
</evidence>
<dbReference type="AlphaFoldDB" id="A0A366DXU2"/>